<dbReference type="EMBL" id="CP157483">
    <property type="protein sequence ID" value="XBO43971.1"/>
    <property type="molecule type" value="Genomic_DNA"/>
</dbReference>
<reference evidence="3" key="1">
    <citation type="submission" date="2024-05" db="EMBL/GenBank/DDBJ databases">
        <authorList>
            <person name="Kim S."/>
            <person name="Heo J."/>
            <person name="Choi H."/>
            <person name="Choi Y."/>
            <person name="Kwon S.-W."/>
            <person name="Kim Y."/>
        </authorList>
    </citation>
    <scope>NUCLEOTIDE SEQUENCE</scope>
    <source>
        <strain evidence="3">KACC 23699</strain>
    </source>
</reference>
<feature type="signal peptide" evidence="2">
    <location>
        <begin position="1"/>
        <end position="19"/>
    </location>
</feature>
<dbReference type="AlphaFoldDB" id="A0AAU7JUU0"/>
<evidence type="ECO:0000313" key="3">
    <source>
        <dbReference type="EMBL" id="XBO43971.1"/>
    </source>
</evidence>
<gene>
    <name evidence="3" type="ORF">ABEG17_01180</name>
</gene>
<evidence type="ECO:0008006" key="4">
    <source>
        <dbReference type="Google" id="ProtNLM"/>
    </source>
</evidence>
<organism evidence="3">
    <name type="scientific">Pedococcus sp. KACC 23699</name>
    <dbReference type="NCBI Taxonomy" id="3149228"/>
    <lineage>
        <taxon>Bacteria</taxon>
        <taxon>Bacillati</taxon>
        <taxon>Actinomycetota</taxon>
        <taxon>Actinomycetes</taxon>
        <taxon>Micrococcales</taxon>
        <taxon>Intrasporangiaceae</taxon>
        <taxon>Pedococcus</taxon>
    </lineage>
</organism>
<name>A0AAU7JUU0_9MICO</name>
<feature type="region of interest" description="Disordered" evidence="1">
    <location>
        <begin position="23"/>
        <end position="79"/>
    </location>
</feature>
<keyword evidence="2" id="KW-0732">Signal</keyword>
<feature type="chain" id="PRO_5043346986" description="PASTA domain-containing protein" evidence="2">
    <location>
        <begin position="20"/>
        <end position="152"/>
    </location>
</feature>
<evidence type="ECO:0000256" key="1">
    <source>
        <dbReference type="SAM" id="MobiDB-lite"/>
    </source>
</evidence>
<dbReference type="RefSeq" id="WP_406831423.1">
    <property type="nucleotide sequence ID" value="NZ_CP157483.1"/>
</dbReference>
<dbReference type="PROSITE" id="PS51257">
    <property type="entry name" value="PROKAR_LIPOPROTEIN"/>
    <property type="match status" value="1"/>
</dbReference>
<feature type="compositionally biased region" description="Low complexity" evidence="1">
    <location>
        <begin position="36"/>
        <end position="61"/>
    </location>
</feature>
<evidence type="ECO:0000256" key="2">
    <source>
        <dbReference type="SAM" id="SignalP"/>
    </source>
</evidence>
<protein>
    <recommendedName>
        <fullName evidence="4">PASTA domain-containing protein</fullName>
    </recommendedName>
</protein>
<feature type="compositionally biased region" description="Polar residues" evidence="1">
    <location>
        <begin position="26"/>
        <end position="35"/>
    </location>
</feature>
<accession>A0AAU7JUU0</accession>
<sequence length="152" mass="14930">MKRLNTVVVMLVVAGGITACGGSGSSGDATVQATRPSSSSSAASPSSSSSSSSEAGGAAAAKLPDGFPLPDGAKAQGEAMTSDTLTIADYTVADGKKAYDGLVSDLPKAGWTISAKSWSDDLGSGTITAAGNGTDVKLLVLDKDLSLSIKKS</sequence>
<proteinExistence type="predicted"/>